<dbReference type="CDD" id="cd02440">
    <property type="entry name" value="AdoMet_MTases"/>
    <property type="match status" value="1"/>
</dbReference>
<dbReference type="GO" id="GO:0031167">
    <property type="term" value="P:rRNA methylation"/>
    <property type="evidence" value="ECO:0000318"/>
    <property type="project" value="GO_Central"/>
</dbReference>
<dbReference type="PROSITE" id="PS00092">
    <property type="entry name" value="N6_MTASE"/>
    <property type="match status" value="1"/>
</dbReference>
<accession>A9UP83</accession>
<dbReference type="Gene3D" id="3.40.50.150">
    <property type="entry name" value="Vaccinia Virus protein VP39"/>
    <property type="match status" value="1"/>
</dbReference>
<dbReference type="InParanoid" id="A9UP83"/>
<proteinExistence type="predicted"/>
<dbReference type="KEGG" id="mbr:MONBRDRAFT_14119"/>
<dbReference type="RefSeq" id="XP_001742591.1">
    <property type="nucleotide sequence ID" value="XM_001742539.1"/>
</dbReference>
<dbReference type="FunCoup" id="A9UP83">
    <property type="interactions" value="912"/>
</dbReference>
<sequence>MLKLRELEAALQEVEPFAEPRIELEQYPTSAHIAAHMAFTMENAFGDLLGKTVVDLGCGCGMLSIACALQGADHVLAVDIDSAALDIALDNAARLELEDDIDFVLADAPWPLALGPGARQVDTVVMNPPFGTKHNAGLDVLFLRRAIEIADGAVYSLHKTSTRAFLQRKAKELGAEMEVVAELRYELPKTYKFHNKQSVDIEVDFLRFDCSQRHCT</sequence>
<gene>
    <name evidence="1" type="ORF">MONBRDRAFT_14119</name>
</gene>
<evidence type="ECO:0000313" key="1">
    <source>
        <dbReference type="EMBL" id="EDQ92829.1"/>
    </source>
</evidence>
<reference evidence="1 2" key="1">
    <citation type="journal article" date="2008" name="Nature">
        <title>The genome of the choanoflagellate Monosiga brevicollis and the origin of metazoans.</title>
        <authorList>
            <consortium name="JGI Sequencing"/>
            <person name="King N."/>
            <person name="Westbrook M.J."/>
            <person name="Young S.L."/>
            <person name="Kuo A."/>
            <person name="Abedin M."/>
            <person name="Chapman J."/>
            <person name="Fairclough S."/>
            <person name="Hellsten U."/>
            <person name="Isogai Y."/>
            <person name="Letunic I."/>
            <person name="Marr M."/>
            <person name="Pincus D."/>
            <person name="Putnam N."/>
            <person name="Rokas A."/>
            <person name="Wright K.J."/>
            <person name="Zuzow R."/>
            <person name="Dirks W."/>
            <person name="Good M."/>
            <person name="Goodstein D."/>
            <person name="Lemons D."/>
            <person name="Li W."/>
            <person name="Lyons J.B."/>
            <person name="Morris A."/>
            <person name="Nichols S."/>
            <person name="Richter D.J."/>
            <person name="Salamov A."/>
            <person name="Bork P."/>
            <person name="Lim W.A."/>
            <person name="Manning G."/>
            <person name="Miller W.T."/>
            <person name="McGinnis W."/>
            <person name="Shapiro H."/>
            <person name="Tjian R."/>
            <person name="Grigoriev I.V."/>
            <person name="Rokhsar D."/>
        </authorList>
    </citation>
    <scope>NUCLEOTIDE SEQUENCE [LARGE SCALE GENOMIC DNA]</scope>
    <source>
        <strain evidence="2">MX1 / ATCC 50154</strain>
    </source>
</reference>
<dbReference type="PANTHER" id="PTHR23290">
    <property type="entry name" value="RRNA N6-ADENOSINE-METHYLTRANSFERASE METTL5"/>
    <property type="match status" value="1"/>
</dbReference>
<keyword evidence="2" id="KW-1185">Reference proteome</keyword>
<organism evidence="1 2">
    <name type="scientific">Monosiga brevicollis</name>
    <name type="common">Choanoflagellate</name>
    <dbReference type="NCBI Taxonomy" id="81824"/>
    <lineage>
        <taxon>Eukaryota</taxon>
        <taxon>Choanoflagellata</taxon>
        <taxon>Craspedida</taxon>
        <taxon>Salpingoecidae</taxon>
        <taxon>Monosiga</taxon>
    </lineage>
</organism>
<dbReference type="OMA" id="DVVYSIH"/>
<evidence type="ECO:0000313" key="2">
    <source>
        <dbReference type="Proteomes" id="UP000001357"/>
    </source>
</evidence>
<dbReference type="InterPro" id="IPR051720">
    <property type="entry name" value="rRNA_MeTrfase/Polyamine_Synth"/>
</dbReference>
<dbReference type="Pfam" id="PF06325">
    <property type="entry name" value="PrmA"/>
    <property type="match status" value="1"/>
</dbReference>
<dbReference type="AlphaFoldDB" id="A9UP83"/>
<dbReference type="Proteomes" id="UP000001357">
    <property type="component" value="Unassembled WGS sequence"/>
</dbReference>
<dbReference type="InterPro" id="IPR029063">
    <property type="entry name" value="SAM-dependent_MTases_sf"/>
</dbReference>
<dbReference type="GO" id="GO:0008988">
    <property type="term" value="F:rRNA (adenine-N6-)-methyltransferase activity"/>
    <property type="evidence" value="ECO:0000318"/>
    <property type="project" value="GO_Central"/>
</dbReference>
<dbReference type="eggNOG" id="KOG3420">
    <property type="taxonomic scope" value="Eukaryota"/>
</dbReference>
<dbReference type="SUPFAM" id="SSF53335">
    <property type="entry name" value="S-adenosyl-L-methionine-dependent methyltransferases"/>
    <property type="match status" value="1"/>
</dbReference>
<name>A9UP83_MONBE</name>
<dbReference type="PANTHER" id="PTHR23290:SF0">
    <property type="entry name" value="RRNA N6-ADENOSINE-METHYLTRANSFERASE METTL5"/>
    <property type="match status" value="1"/>
</dbReference>
<dbReference type="STRING" id="81824.A9UP83"/>
<dbReference type="EMBL" id="CH991543">
    <property type="protein sequence ID" value="EDQ92829.1"/>
    <property type="molecule type" value="Genomic_DNA"/>
</dbReference>
<dbReference type="InterPro" id="IPR002052">
    <property type="entry name" value="DNA_methylase_N6_adenine_CS"/>
</dbReference>
<protein>
    <submittedName>
        <fullName evidence="1">Uncharacterized protein</fullName>
    </submittedName>
</protein>
<dbReference type="GeneID" id="5887471"/>
<dbReference type="GO" id="GO:0003676">
    <property type="term" value="F:nucleic acid binding"/>
    <property type="evidence" value="ECO:0007669"/>
    <property type="project" value="InterPro"/>
</dbReference>